<comment type="caution">
    <text evidence="4">The sequence shown here is derived from an EMBL/GenBank/DDBJ whole genome shotgun (WGS) entry which is preliminary data.</text>
</comment>
<dbReference type="PROSITE" id="PS00597">
    <property type="entry name" value="PLANT_LTP"/>
    <property type="match status" value="1"/>
</dbReference>
<sequence length="276" mass="29426">MTKTTSATLAVLLLAALAVQQQLAVPARAAITCPDVVNDMEPCLSFLQGGATFPSAACCAGVRAVYAAADSTEARRDTCECLKNAYNQINAQLGAAQALPRDCGLNLGYTITPEINCQTLLVARPTNTPPLPHFNTAPRSRLYNTDHRSSAMKKITTTPAFAALLLAVLAVQHQLAAVHARADHHHHVSCSGVINDLSTCLDFLQGEEDRPDDQCCQGVKKIYAAADTTAQRQATCECLKSAYNLVDADLYATQMLARSCGVPLSYTISPDVDCSE</sequence>
<protein>
    <recommendedName>
        <fullName evidence="1">Non-specific lipid-transfer protein</fullName>
    </recommendedName>
</protein>
<dbReference type="EMBL" id="JACEFO010001214">
    <property type="protein sequence ID" value="KAF8746364.1"/>
    <property type="molecule type" value="Genomic_DNA"/>
</dbReference>
<dbReference type="Proteomes" id="UP000636709">
    <property type="component" value="Unassembled WGS sequence"/>
</dbReference>
<evidence type="ECO:0000256" key="1">
    <source>
        <dbReference type="RuleBase" id="RU000628"/>
    </source>
</evidence>
<feature type="signal peptide" evidence="2">
    <location>
        <begin position="1"/>
        <end position="29"/>
    </location>
</feature>
<comment type="function">
    <text evidence="1">Plant non-specific lipid-transfer proteins transfer phospholipids as well as galactolipids across membranes. May play a role in wax or cutin deposition in the cell walls of expanding epidermal cells and certain secretory tissues.</text>
</comment>
<evidence type="ECO:0000313" key="5">
    <source>
        <dbReference type="Proteomes" id="UP000636709"/>
    </source>
</evidence>
<evidence type="ECO:0000259" key="3">
    <source>
        <dbReference type="SMART" id="SM00499"/>
    </source>
</evidence>
<evidence type="ECO:0000313" key="4">
    <source>
        <dbReference type="EMBL" id="KAF8746364.1"/>
    </source>
</evidence>
<feature type="domain" description="Bifunctional inhibitor/plant lipid transfer protein/seed storage helical" evidence="3">
    <location>
        <begin position="33"/>
        <end position="117"/>
    </location>
</feature>
<evidence type="ECO:0000256" key="2">
    <source>
        <dbReference type="SAM" id="SignalP"/>
    </source>
</evidence>
<gene>
    <name evidence="4" type="ORF">HU200_013381</name>
</gene>
<keyword evidence="5" id="KW-1185">Reference proteome</keyword>
<organism evidence="4 5">
    <name type="scientific">Digitaria exilis</name>
    <dbReference type="NCBI Taxonomy" id="1010633"/>
    <lineage>
        <taxon>Eukaryota</taxon>
        <taxon>Viridiplantae</taxon>
        <taxon>Streptophyta</taxon>
        <taxon>Embryophyta</taxon>
        <taxon>Tracheophyta</taxon>
        <taxon>Spermatophyta</taxon>
        <taxon>Magnoliopsida</taxon>
        <taxon>Liliopsida</taxon>
        <taxon>Poales</taxon>
        <taxon>Poaceae</taxon>
        <taxon>PACMAD clade</taxon>
        <taxon>Panicoideae</taxon>
        <taxon>Panicodae</taxon>
        <taxon>Paniceae</taxon>
        <taxon>Anthephorinae</taxon>
        <taxon>Digitaria</taxon>
    </lineage>
</organism>
<dbReference type="GO" id="GO:0006869">
    <property type="term" value="P:lipid transport"/>
    <property type="evidence" value="ECO:0007669"/>
    <property type="project" value="InterPro"/>
</dbReference>
<name>A0A835KME6_9POAL</name>
<dbReference type="InterPro" id="IPR016140">
    <property type="entry name" value="Bifunc_inhib/LTP/seed_store"/>
</dbReference>
<keyword evidence="1" id="KW-0446">Lipid-binding</keyword>
<dbReference type="CDD" id="cd01960">
    <property type="entry name" value="nsLTP1"/>
    <property type="match status" value="2"/>
</dbReference>
<keyword evidence="2" id="KW-0732">Signal</keyword>
<dbReference type="SMART" id="SM00499">
    <property type="entry name" value="AAI"/>
    <property type="match status" value="2"/>
</dbReference>
<reference evidence="4" key="1">
    <citation type="submission" date="2020-07" db="EMBL/GenBank/DDBJ databases">
        <title>Genome sequence and genetic diversity analysis of an under-domesticated orphan crop, white fonio (Digitaria exilis).</title>
        <authorList>
            <person name="Bennetzen J.L."/>
            <person name="Chen S."/>
            <person name="Ma X."/>
            <person name="Wang X."/>
            <person name="Yssel A.E.J."/>
            <person name="Chaluvadi S.R."/>
            <person name="Johnson M."/>
            <person name="Gangashetty P."/>
            <person name="Hamidou F."/>
            <person name="Sanogo M.D."/>
            <person name="Zwaenepoel A."/>
            <person name="Wallace J."/>
            <person name="Van De Peer Y."/>
            <person name="Van Deynze A."/>
        </authorList>
    </citation>
    <scope>NUCLEOTIDE SEQUENCE</scope>
    <source>
        <tissue evidence="4">Leaves</tissue>
    </source>
</reference>
<dbReference type="GO" id="GO:0008289">
    <property type="term" value="F:lipid binding"/>
    <property type="evidence" value="ECO:0007669"/>
    <property type="project" value="UniProtKB-KW"/>
</dbReference>
<dbReference type="Gene3D" id="1.10.110.10">
    <property type="entry name" value="Plant lipid-transfer and hydrophobic proteins"/>
    <property type="match status" value="2"/>
</dbReference>
<feature type="chain" id="PRO_5032385468" description="Non-specific lipid-transfer protein" evidence="2">
    <location>
        <begin position="30"/>
        <end position="276"/>
    </location>
</feature>
<keyword evidence="1" id="KW-0813">Transport</keyword>
<dbReference type="SUPFAM" id="SSF47699">
    <property type="entry name" value="Bifunctional inhibitor/lipid-transfer protein/seed storage 2S albumin"/>
    <property type="match status" value="2"/>
</dbReference>
<dbReference type="InterPro" id="IPR000528">
    <property type="entry name" value="Plant_nsLTP"/>
</dbReference>
<dbReference type="PRINTS" id="PR00382">
    <property type="entry name" value="LIPIDTRNSFER"/>
</dbReference>
<dbReference type="Pfam" id="PF00234">
    <property type="entry name" value="Tryp_alpha_amyl"/>
    <property type="match status" value="2"/>
</dbReference>
<dbReference type="InterPro" id="IPR036312">
    <property type="entry name" value="Bifun_inhib/LTP/seed_sf"/>
</dbReference>
<dbReference type="PANTHER" id="PTHR33076">
    <property type="entry name" value="NON-SPECIFIC LIPID-TRANSFER PROTEIN 2-RELATED"/>
    <property type="match status" value="1"/>
</dbReference>
<accession>A0A835KME6</accession>
<dbReference type="AlphaFoldDB" id="A0A835KME6"/>
<proteinExistence type="inferred from homology"/>
<comment type="similarity">
    <text evidence="1">Belongs to the plant LTP family.</text>
</comment>
<dbReference type="OrthoDB" id="1920459at2759"/>
<feature type="domain" description="Bifunctional inhibitor/plant lipid transfer protein/seed storage helical" evidence="3">
    <location>
        <begin position="190"/>
        <end position="274"/>
    </location>
</feature>